<sequence>MMISKTPLEDWILNKISSNGELSHLTRSAIEAFQLEKIRQTISYARSKSRFYRNLLAGFGSDPVITINDLSMLPFTVSDDLINHPLQFLCVSQSAVERCVTLHSSATTGPAKRLFFTKEDLNHTLDFFHYGMSTLVKAGDRVMILLPGDRPNSVGDLLSRALLRMNVESIIHGFVISPEKTVEAVLKHDIKCLVGAPVHIFALFQSGNGRKYLKGRITKVLLTTDYVPDIISSVLESEYNCEAYSHYGMTEMGWGGGVECEAHCGHHMREADIFIEIIDPKTGQVLPDGEAGEVVITTLNRVGMPLIRYRTGDISRFLTKPCPCGTVLKRLDKIFCRMNAAVYLDSEKPLITQLLDEELFALPGVMDYKAEVSTRGNKDCLTITLSLSSKSNRDEVCAAAMEKIMIIPQIESCKKRLFIEPITCFEEIILSPGAQKRVLIDNRKEHL</sequence>
<dbReference type="Gene3D" id="3.40.50.12780">
    <property type="entry name" value="N-terminal domain of ligase-like"/>
    <property type="match status" value="1"/>
</dbReference>
<gene>
    <name evidence="2" type="ORF">PITCH_A640050</name>
</gene>
<organism evidence="2">
    <name type="scientific">uncultured Desulfobacterium sp</name>
    <dbReference type="NCBI Taxonomy" id="201089"/>
    <lineage>
        <taxon>Bacteria</taxon>
        <taxon>Pseudomonadati</taxon>
        <taxon>Thermodesulfobacteriota</taxon>
        <taxon>Desulfobacteria</taxon>
        <taxon>Desulfobacterales</taxon>
        <taxon>Desulfobacteriaceae</taxon>
        <taxon>Desulfobacterium</taxon>
        <taxon>environmental samples</taxon>
    </lineage>
</organism>
<dbReference type="SUPFAM" id="SSF56801">
    <property type="entry name" value="Acetyl-CoA synthetase-like"/>
    <property type="match status" value="1"/>
</dbReference>
<feature type="domain" description="AMP-dependent synthetase/ligase" evidence="1">
    <location>
        <begin position="98"/>
        <end position="297"/>
    </location>
</feature>
<name>A0A445N1C7_9BACT</name>
<reference evidence="2" key="1">
    <citation type="submission" date="2018-01" db="EMBL/GenBank/DDBJ databases">
        <authorList>
            <person name="Regsiter A."/>
            <person name="William W."/>
        </authorList>
    </citation>
    <scope>NUCLEOTIDE SEQUENCE</scope>
    <source>
        <strain evidence="2">TRIP AH-1</strain>
    </source>
</reference>
<dbReference type="InterPro" id="IPR042099">
    <property type="entry name" value="ANL_N_sf"/>
</dbReference>
<proteinExistence type="predicted"/>
<dbReference type="PANTHER" id="PTHR43845">
    <property type="entry name" value="BLR5969 PROTEIN"/>
    <property type="match status" value="1"/>
</dbReference>
<dbReference type="EMBL" id="OJIN01000208">
    <property type="protein sequence ID" value="SPD75507.1"/>
    <property type="molecule type" value="Genomic_DNA"/>
</dbReference>
<dbReference type="NCBIfam" id="NF045666">
    <property type="entry name" value="DVU1553_fam_AMP"/>
    <property type="match status" value="1"/>
</dbReference>
<dbReference type="PANTHER" id="PTHR43845:SF1">
    <property type="entry name" value="BLR5969 PROTEIN"/>
    <property type="match status" value="1"/>
</dbReference>
<dbReference type="Pfam" id="PF00501">
    <property type="entry name" value="AMP-binding"/>
    <property type="match status" value="1"/>
</dbReference>
<dbReference type="InterPro" id="IPR000873">
    <property type="entry name" value="AMP-dep_synth/lig_dom"/>
</dbReference>
<evidence type="ECO:0000313" key="2">
    <source>
        <dbReference type="EMBL" id="SPD75507.1"/>
    </source>
</evidence>
<protein>
    <recommendedName>
        <fullName evidence="1">AMP-dependent synthetase/ligase domain-containing protein</fullName>
    </recommendedName>
</protein>
<dbReference type="AlphaFoldDB" id="A0A445N1C7"/>
<accession>A0A445N1C7</accession>
<evidence type="ECO:0000259" key="1">
    <source>
        <dbReference type="Pfam" id="PF00501"/>
    </source>
</evidence>